<protein>
    <submittedName>
        <fullName evidence="2">Uncharacterized protein</fullName>
    </submittedName>
</protein>
<keyword evidence="3" id="KW-1185">Reference proteome</keyword>
<feature type="compositionally biased region" description="Acidic residues" evidence="1">
    <location>
        <begin position="44"/>
        <end position="55"/>
    </location>
</feature>
<name>A0A0B7NCF0_9FUNG</name>
<proteinExistence type="predicted"/>
<gene>
    <name evidence="2" type="primary">PARPA_06672.1 scaffold 23329</name>
</gene>
<reference evidence="2 3" key="1">
    <citation type="submission" date="2014-09" db="EMBL/GenBank/DDBJ databases">
        <authorList>
            <person name="Ellenberger Sabrina"/>
        </authorList>
    </citation>
    <scope>NUCLEOTIDE SEQUENCE [LARGE SCALE GENOMIC DNA]</scope>
    <source>
        <strain evidence="2 3">CBS 412.66</strain>
    </source>
</reference>
<dbReference type="AlphaFoldDB" id="A0A0B7NCF0"/>
<feature type="region of interest" description="Disordered" evidence="1">
    <location>
        <begin position="39"/>
        <end position="71"/>
    </location>
</feature>
<evidence type="ECO:0000256" key="1">
    <source>
        <dbReference type="SAM" id="MobiDB-lite"/>
    </source>
</evidence>
<evidence type="ECO:0000313" key="3">
    <source>
        <dbReference type="Proteomes" id="UP000054107"/>
    </source>
</evidence>
<dbReference type="EMBL" id="LN728221">
    <property type="protein sequence ID" value="CEP12694.1"/>
    <property type="molecule type" value="Genomic_DNA"/>
</dbReference>
<dbReference type="Proteomes" id="UP000054107">
    <property type="component" value="Unassembled WGS sequence"/>
</dbReference>
<accession>A0A0B7NCF0</accession>
<organism evidence="2 3">
    <name type="scientific">Parasitella parasitica</name>
    <dbReference type="NCBI Taxonomy" id="35722"/>
    <lineage>
        <taxon>Eukaryota</taxon>
        <taxon>Fungi</taxon>
        <taxon>Fungi incertae sedis</taxon>
        <taxon>Mucoromycota</taxon>
        <taxon>Mucoromycotina</taxon>
        <taxon>Mucoromycetes</taxon>
        <taxon>Mucorales</taxon>
        <taxon>Mucorineae</taxon>
        <taxon>Mucoraceae</taxon>
        <taxon>Parasitella</taxon>
    </lineage>
</organism>
<sequence length="71" mass="7980">MLDHLRCPSELTLKCSILATFLPNFEGLPTRCWDLQSHNSNGSEDCDDKESEGDIGDIFHSSDETSNFDED</sequence>
<evidence type="ECO:0000313" key="2">
    <source>
        <dbReference type="EMBL" id="CEP12694.1"/>
    </source>
</evidence>